<evidence type="ECO:0000313" key="5">
    <source>
        <dbReference type="EMBL" id="PCR90045.1"/>
    </source>
</evidence>
<proteinExistence type="predicted"/>
<dbReference type="Pfam" id="PF01315">
    <property type="entry name" value="Ald_Xan_dh_C"/>
    <property type="match status" value="1"/>
</dbReference>
<organism evidence="5 6">
    <name type="scientific">Natrinema ejinorense</name>
    <dbReference type="NCBI Taxonomy" id="373386"/>
    <lineage>
        <taxon>Archaea</taxon>
        <taxon>Methanobacteriati</taxon>
        <taxon>Methanobacteriota</taxon>
        <taxon>Stenosarchaea group</taxon>
        <taxon>Halobacteria</taxon>
        <taxon>Halobacteriales</taxon>
        <taxon>Natrialbaceae</taxon>
        <taxon>Natrinema</taxon>
    </lineage>
</organism>
<dbReference type="InterPro" id="IPR016208">
    <property type="entry name" value="Ald_Oxase/xanthine_DH-like"/>
</dbReference>
<dbReference type="Pfam" id="PF02738">
    <property type="entry name" value="MoCoBD_1"/>
    <property type="match status" value="1"/>
</dbReference>
<dbReference type="SUPFAM" id="SSF54665">
    <property type="entry name" value="CO dehydrogenase molybdoprotein N-domain-like"/>
    <property type="match status" value="1"/>
</dbReference>
<feature type="domain" description="Aldehyde oxidase/xanthine dehydrogenase a/b hammerhead" evidence="4">
    <location>
        <begin position="45"/>
        <end position="155"/>
    </location>
</feature>
<protein>
    <submittedName>
        <fullName evidence="5">Carbon monoxide dehydrogenase</fullName>
    </submittedName>
</protein>
<dbReference type="InterPro" id="IPR046867">
    <property type="entry name" value="AldOxase/xan_DH_MoCoBD2"/>
</dbReference>
<feature type="compositionally biased region" description="Basic and acidic residues" evidence="3">
    <location>
        <begin position="1"/>
        <end position="16"/>
    </location>
</feature>
<evidence type="ECO:0000256" key="3">
    <source>
        <dbReference type="SAM" id="MobiDB-lite"/>
    </source>
</evidence>
<keyword evidence="6" id="KW-1185">Reference proteome</keyword>
<gene>
    <name evidence="5" type="ORF">CP557_05520</name>
</gene>
<dbReference type="Pfam" id="PF20256">
    <property type="entry name" value="MoCoBD_2"/>
    <property type="match status" value="1"/>
</dbReference>
<dbReference type="OrthoDB" id="57164at2157"/>
<dbReference type="InterPro" id="IPR008274">
    <property type="entry name" value="AldOxase/xan_DH_MoCoBD1"/>
</dbReference>
<dbReference type="RefSeq" id="WP_097378989.1">
    <property type="nucleotide sequence ID" value="NZ_NXNI01000001.1"/>
</dbReference>
<dbReference type="InterPro" id="IPR037165">
    <property type="entry name" value="AldOxase/xan_DH_Mopterin-bd_sf"/>
</dbReference>
<dbReference type="SUPFAM" id="SSF56003">
    <property type="entry name" value="Molybdenum cofactor-binding domain"/>
    <property type="match status" value="1"/>
</dbReference>
<evidence type="ECO:0000259" key="4">
    <source>
        <dbReference type="SMART" id="SM01008"/>
    </source>
</evidence>
<sequence>MSKSDRTPDDVAEKRNKPPAGETEDGEFEVIGKNIDRVENPRLLTGRGEYIDDVQLANMGHAAVLRSPHAHARIVDIDTSEAEQLDGVDLVLTGEEAAEKTGPLPTFSSPPVEQYCIAKDRVRHVGEAVVAVVADDRYVAEDALERIDVEYEQLPAVTDAREALESEGDEVLHPDREDGYDSNVYLQNTFTAGDPDDEFDDADVVVSRELRWPRSGGQPMETVGAVAEYDEGTGKFTIHANTSMYNYMGWLIATTLGVSTNKINIVPKIAGGSFGSKLFAHKVSTLAATLAREAGRPVKFIEDRVDNITSCDNHGSDRYYRPAELALDDDGTMRALRIDVLDDYGAYFQFEVGHHGNAMAQVTGPYTIESLDYSVTAVATNKSQQGAYRGFGSEVQNFVLERLIDAAADELEMDPVELRRENFIQPEEFPYKIPSGNMYDSGDYEAVLEETLELANYEGWREKQAEAREDGRHIGIGVVTCQERSVFSSTEFWFWNDDPDFPITSSPESASVKVDETGQAIVTLHSPFWGNSPETVATQIVAEELAMDPENIEVNYADTDSGLKGTGPGGSRYTVMVSGALEGATSQIQEKMFTIAADMLEAAQEDLELEDGEIRVRGAPDKSVGIPEIAMQAHAFELDMPDGVGSGLAADHTYDHPYTTMPDEDREDMGVFYPIMGHMCHIPVIEVDVETGKIEFLDYTAVHDCGTVVNPETLKGHITGGTAQGIGTALYEEYQYQPDGQLPTDNYHDYPLPTFHDVPDDYTVGHVETPSPWTEYGIKGGGEGGRMGAPPAIAAAIEDALEPYDVSIDELPVTPKRVRELIRTDEE</sequence>
<dbReference type="GO" id="GO:0005506">
    <property type="term" value="F:iron ion binding"/>
    <property type="evidence" value="ECO:0007669"/>
    <property type="project" value="InterPro"/>
</dbReference>
<dbReference type="Gene3D" id="3.90.1170.50">
    <property type="entry name" value="Aldehyde oxidase/xanthine dehydrogenase, a/b hammerhead"/>
    <property type="match status" value="1"/>
</dbReference>
<keyword evidence="1" id="KW-0500">Molybdenum</keyword>
<dbReference type="InterPro" id="IPR036856">
    <property type="entry name" value="Ald_Oxase/Xan_DH_a/b_sf"/>
</dbReference>
<dbReference type="Gene3D" id="3.30.365.10">
    <property type="entry name" value="Aldehyde oxidase/xanthine dehydrogenase, molybdopterin binding domain"/>
    <property type="match status" value="4"/>
</dbReference>
<dbReference type="PANTHER" id="PTHR11908">
    <property type="entry name" value="XANTHINE DEHYDROGENASE"/>
    <property type="match status" value="1"/>
</dbReference>
<evidence type="ECO:0000256" key="2">
    <source>
        <dbReference type="ARBA" id="ARBA00023002"/>
    </source>
</evidence>
<dbReference type="GO" id="GO:0016491">
    <property type="term" value="F:oxidoreductase activity"/>
    <property type="evidence" value="ECO:0007669"/>
    <property type="project" value="UniProtKB-KW"/>
</dbReference>
<dbReference type="SMART" id="SM01008">
    <property type="entry name" value="Ald_Xan_dh_C"/>
    <property type="match status" value="1"/>
</dbReference>
<name>A0A2A5QTB9_9EURY</name>
<keyword evidence="2" id="KW-0560">Oxidoreductase</keyword>
<feature type="region of interest" description="Disordered" evidence="3">
    <location>
        <begin position="1"/>
        <end position="26"/>
    </location>
</feature>
<dbReference type="PANTHER" id="PTHR11908:SF132">
    <property type="entry name" value="ALDEHYDE OXIDASE 1-RELATED"/>
    <property type="match status" value="1"/>
</dbReference>
<dbReference type="AlphaFoldDB" id="A0A2A5QTB9"/>
<evidence type="ECO:0000313" key="6">
    <source>
        <dbReference type="Proteomes" id="UP000219689"/>
    </source>
</evidence>
<accession>A0A2A5QTB9</accession>
<reference evidence="5 6" key="1">
    <citation type="submission" date="2017-09" db="EMBL/GenBank/DDBJ databases">
        <title>Genome sequences of Natrinema ejinorence JCM 13890T.</title>
        <authorList>
            <person name="Roh S.W."/>
            <person name="Kim Y.B."/>
            <person name="Kim J.Y."/>
        </authorList>
    </citation>
    <scope>NUCLEOTIDE SEQUENCE [LARGE SCALE GENOMIC DNA]</scope>
    <source>
        <strain evidence="5 6">JCM 13890</strain>
    </source>
</reference>
<comment type="caution">
    <text evidence="5">The sequence shown here is derived from an EMBL/GenBank/DDBJ whole genome shotgun (WGS) entry which is preliminary data.</text>
</comment>
<evidence type="ECO:0000256" key="1">
    <source>
        <dbReference type="ARBA" id="ARBA00022505"/>
    </source>
</evidence>
<dbReference type="Proteomes" id="UP000219689">
    <property type="component" value="Unassembled WGS sequence"/>
</dbReference>
<dbReference type="InterPro" id="IPR000674">
    <property type="entry name" value="Ald_Oxase/Xan_DH_a/b"/>
</dbReference>
<dbReference type="EMBL" id="NXNI01000001">
    <property type="protein sequence ID" value="PCR90045.1"/>
    <property type="molecule type" value="Genomic_DNA"/>
</dbReference>